<gene>
    <name evidence="2" type="ORF">GHC57_00255</name>
</gene>
<organism evidence="2 3">
    <name type="scientific">Roseospira navarrensis</name>
    <dbReference type="NCBI Taxonomy" id="140058"/>
    <lineage>
        <taxon>Bacteria</taxon>
        <taxon>Pseudomonadati</taxon>
        <taxon>Pseudomonadota</taxon>
        <taxon>Alphaproteobacteria</taxon>
        <taxon>Rhodospirillales</taxon>
        <taxon>Rhodospirillaceae</taxon>
        <taxon>Roseospira</taxon>
    </lineage>
</organism>
<reference evidence="2 3" key="1">
    <citation type="submission" date="2019-10" db="EMBL/GenBank/DDBJ databases">
        <title>Draft whole-genome sequence of the purple nonsulfur photosynthetic bacterium Roseospira navarrensis DSM 15114.</title>
        <authorList>
            <person name="Kyndt J.A."/>
            <person name="Meyer T.E."/>
        </authorList>
    </citation>
    <scope>NUCLEOTIDE SEQUENCE [LARGE SCALE GENOMIC DNA]</scope>
    <source>
        <strain evidence="2 3">DSM 15114</strain>
    </source>
</reference>
<sequence length="223" mass="23703">MARDKPTAAILADDDGDGKAALGCLAALLVIGGIAGAIALFADFGSGQQVGDSVSGDLPITRVEALEKQRASTDGPGRILARNLEPGATSGAVAGYSGVVSDLLAEFYEHGIEPETLERELKRRSVCYNGRPARIVPLVLATDSEGFALSFGAPGFDEGDPRPRIEFFHGIQKDLETLYYASLTHEPLPGFDQMGERIPNTRKDVGRVMLEWVAEVANTSCPE</sequence>
<keyword evidence="1" id="KW-0472">Membrane</keyword>
<keyword evidence="3" id="KW-1185">Reference proteome</keyword>
<dbReference type="EMBL" id="WIVE01000001">
    <property type="protein sequence ID" value="MQX34940.1"/>
    <property type="molecule type" value="Genomic_DNA"/>
</dbReference>
<proteinExistence type="predicted"/>
<keyword evidence="1" id="KW-0812">Transmembrane</keyword>
<keyword evidence="1" id="KW-1133">Transmembrane helix</keyword>
<evidence type="ECO:0000313" key="3">
    <source>
        <dbReference type="Proteomes" id="UP000434582"/>
    </source>
</evidence>
<evidence type="ECO:0000313" key="2">
    <source>
        <dbReference type="EMBL" id="MQX34940.1"/>
    </source>
</evidence>
<feature type="transmembrane region" description="Helical" evidence="1">
    <location>
        <begin position="20"/>
        <end position="42"/>
    </location>
</feature>
<comment type="caution">
    <text evidence="2">The sequence shown here is derived from an EMBL/GenBank/DDBJ whole genome shotgun (WGS) entry which is preliminary data.</text>
</comment>
<dbReference type="RefSeq" id="WP_153339928.1">
    <property type="nucleotide sequence ID" value="NZ_WIVE01000001.1"/>
</dbReference>
<accession>A0A7X1ZAG9</accession>
<dbReference type="AlphaFoldDB" id="A0A7X1ZAG9"/>
<name>A0A7X1ZAG9_9PROT</name>
<evidence type="ECO:0000256" key="1">
    <source>
        <dbReference type="SAM" id="Phobius"/>
    </source>
</evidence>
<dbReference type="OrthoDB" id="7361071at2"/>
<protein>
    <submittedName>
        <fullName evidence="2">Uncharacterized protein</fullName>
    </submittedName>
</protein>
<dbReference type="Proteomes" id="UP000434582">
    <property type="component" value="Unassembled WGS sequence"/>
</dbReference>